<dbReference type="GO" id="GO:0006412">
    <property type="term" value="P:translation"/>
    <property type="evidence" value="ECO:0007669"/>
    <property type="project" value="UniProtKB-UniRule"/>
</dbReference>
<keyword evidence="3 7" id="KW-0694">RNA-binding</keyword>
<dbReference type="GO" id="GO:0003735">
    <property type="term" value="F:structural constituent of ribosome"/>
    <property type="evidence" value="ECO:0007669"/>
    <property type="project" value="InterPro"/>
</dbReference>
<dbReference type="PANTHER" id="PTHR21011">
    <property type="entry name" value="MITOCHONDRIAL 28S RIBOSOMAL PROTEIN S6"/>
    <property type="match status" value="1"/>
</dbReference>
<dbReference type="CDD" id="cd00473">
    <property type="entry name" value="bS6"/>
    <property type="match status" value="1"/>
</dbReference>
<protein>
    <recommendedName>
        <fullName evidence="6 7">Small ribosomal subunit protein bS6</fullName>
    </recommendedName>
</protein>
<comment type="similarity">
    <text evidence="1 7">Belongs to the bacterial ribosomal protein bS6 family.</text>
</comment>
<evidence type="ECO:0000313" key="8">
    <source>
        <dbReference type="EMBL" id="OGY22075.1"/>
    </source>
</evidence>
<dbReference type="NCBIfam" id="TIGR00166">
    <property type="entry name" value="S6"/>
    <property type="match status" value="1"/>
</dbReference>
<dbReference type="GO" id="GO:1990904">
    <property type="term" value="C:ribonucleoprotein complex"/>
    <property type="evidence" value="ECO:0007669"/>
    <property type="project" value="UniProtKB-KW"/>
</dbReference>
<keyword evidence="2 7" id="KW-0699">rRNA-binding</keyword>
<evidence type="ECO:0000256" key="3">
    <source>
        <dbReference type="ARBA" id="ARBA00022884"/>
    </source>
</evidence>
<comment type="function">
    <text evidence="7">Binds together with bS18 to 16S ribosomal RNA.</text>
</comment>
<evidence type="ECO:0000256" key="1">
    <source>
        <dbReference type="ARBA" id="ARBA00009512"/>
    </source>
</evidence>
<sequence>MNHEYELMVLARSDLNEETRYQLIDQIKKVIEAGKGEIVSASDWGKRELAYEIKKNTHGFYTLITFCANSRLPSILNSKLKLMEELLRFLVVRREGKNSTRKHAALLG</sequence>
<dbReference type="InterPro" id="IPR020814">
    <property type="entry name" value="Ribosomal_S6_plastid/chlpt"/>
</dbReference>
<dbReference type="STRING" id="1802591.A2113_02605"/>
<dbReference type="GO" id="GO:0005840">
    <property type="term" value="C:ribosome"/>
    <property type="evidence" value="ECO:0007669"/>
    <property type="project" value="UniProtKB-KW"/>
</dbReference>
<name>A0A1G1W330_9BACT</name>
<dbReference type="GO" id="GO:0070181">
    <property type="term" value="F:small ribosomal subunit rRNA binding"/>
    <property type="evidence" value="ECO:0007669"/>
    <property type="project" value="TreeGrafter"/>
</dbReference>
<organism evidence="8 9">
    <name type="scientific">Candidatus Woykebacteria bacterium GWA1_44_8</name>
    <dbReference type="NCBI Taxonomy" id="1802591"/>
    <lineage>
        <taxon>Bacteria</taxon>
        <taxon>Candidatus Woykeibacteriota</taxon>
    </lineage>
</organism>
<evidence type="ECO:0000313" key="9">
    <source>
        <dbReference type="Proteomes" id="UP000176299"/>
    </source>
</evidence>
<evidence type="ECO:0000256" key="7">
    <source>
        <dbReference type="HAMAP-Rule" id="MF_00360"/>
    </source>
</evidence>
<dbReference type="AlphaFoldDB" id="A0A1G1W330"/>
<evidence type="ECO:0000256" key="5">
    <source>
        <dbReference type="ARBA" id="ARBA00023274"/>
    </source>
</evidence>
<dbReference type="InterPro" id="IPR020815">
    <property type="entry name" value="Ribosomal_bS6_CS"/>
</dbReference>
<dbReference type="Pfam" id="PF01250">
    <property type="entry name" value="Ribosomal_S6"/>
    <property type="match status" value="1"/>
</dbReference>
<dbReference type="PROSITE" id="PS01048">
    <property type="entry name" value="RIBOSOMAL_S6"/>
    <property type="match status" value="1"/>
</dbReference>
<dbReference type="Proteomes" id="UP000176299">
    <property type="component" value="Unassembled WGS sequence"/>
</dbReference>
<keyword evidence="5 7" id="KW-0687">Ribonucleoprotein</keyword>
<accession>A0A1G1W330</accession>
<dbReference type="EMBL" id="MHCN01000009">
    <property type="protein sequence ID" value="OGY22075.1"/>
    <property type="molecule type" value="Genomic_DNA"/>
</dbReference>
<comment type="caution">
    <text evidence="8">The sequence shown here is derived from an EMBL/GenBank/DDBJ whole genome shotgun (WGS) entry which is preliminary data.</text>
</comment>
<evidence type="ECO:0000256" key="4">
    <source>
        <dbReference type="ARBA" id="ARBA00022980"/>
    </source>
</evidence>
<dbReference type="SUPFAM" id="SSF54995">
    <property type="entry name" value="Ribosomal protein S6"/>
    <property type="match status" value="1"/>
</dbReference>
<evidence type="ECO:0000256" key="6">
    <source>
        <dbReference type="ARBA" id="ARBA00035294"/>
    </source>
</evidence>
<gene>
    <name evidence="7" type="primary">rpsF</name>
    <name evidence="8" type="ORF">A2113_02605</name>
</gene>
<dbReference type="InterPro" id="IPR014717">
    <property type="entry name" value="Transl_elong_EF1B/ribsomal_bS6"/>
</dbReference>
<dbReference type="Gene3D" id="3.30.70.60">
    <property type="match status" value="1"/>
</dbReference>
<dbReference type="InterPro" id="IPR035980">
    <property type="entry name" value="Ribosomal_bS6_sf"/>
</dbReference>
<evidence type="ECO:0000256" key="2">
    <source>
        <dbReference type="ARBA" id="ARBA00022730"/>
    </source>
</evidence>
<proteinExistence type="inferred from homology"/>
<keyword evidence="4 7" id="KW-0689">Ribosomal protein</keyword>
<dbReference type="PANTHER" id="PTHR21011:SF1">
    <property type="entry name" value="SMALL RIBOSOMAL SUBUNIT PROTEIN BS6M"/>
    <property type="match status" value="1"/>
</dbReference>
<dbReference type="HAMAP" id="MF_00360">
    <property type="entry name" value="Ribosomal_bS6"/>
    <property type="match status" value="1"/>
</dbReference>
<reference evidence="8 9" key="1">
    <citation type="journal article" date="2016" name="Nat. Commun.">
        <title>Thousands of microbial genomes shed light on interconnected biogeochemical processes in an aquifer system.</title>
        <authorList>
            <person name="Anantharaman K."/>
            <person name="Brown C.T."/>
            <person name="Hug L.A."/>
            <person name="Sharon I."/>
            <person name="Castelle C.J."/>
            <person name="Probst A.J."/>
            <person name="Thomas B.C."/>
            <person name="Singh A."/>
            <person name="Wilkins M.J."/>
            <person name="Karaoz U."/>
            <person name="Brodie E.L."/>
            <person name="Williams K.H."/>
            <person name="Hubbard S.S."/>
            <person name="Banfield J.F."/>
        </authorList>
    </citation>
    <scope>NUCLEOTIDE SEQUENCE [LARGE SCALE GENOMIC DNA]</scope>
</reference>
<dbReference type="InterPro" id="IPR000529">
    <property type="entry name" value="Ribosomal_bS6"/>
</dbReference>
<dbReference type="GO" id="GO:0005737">
    <property type="term" value="C:cytoplasm"/>
    <property type="evidence" value="ECO:0007669"/>
    <property type="project" value="UniProtKB-ARBA"/>
</dbReference>